<evidence type="ECO:0000259" key="1">
    <source>
        <dbReference type="Pfam" id="PF00535"/>
    </source>
</evidence>
<evidence type="ECO:0000313" key="2">
    <source>
        <dbReference type="EMBL" id="MBB6161713.1"/>
    </source>
</evidence>
<dbReference type="GO" id="GO:0016740">
    <property type="term" value="F:transferase activity"/>
    <property type="evidence" value="ECO:0007669"/>
    <property type="project" value="UniProtKB-KW"/>
</dbReference>
<organism evidence="2 3">
    <name type="scientific">Rhizobium wenxiniae</name>
    <dbReference type="NCBI Taxonomy" id="1737357"/>
    <lineage>
        <taxon>Bacteria</taxon>
        <taxon>Pseudomonadati</taxon>
        <taxon>Pseudomonadota</taxon>
        <taxon>Alphaproteobacteria</taxon>
        <taxon>Hyphomicrobiales</taxon>
        <taxon>Rhizobiaceae</taxon>
        <taxon>Rhizobium/Agrobacterium group</taxon>
        <taxon>Rhizobium</taxon>
    </lineage>
</organism>
<keyword evidence="3" id="KW-1185">Reference proteome</keyword>
<dbReference type="EMBL" id="JACHEG010000001">
    <property type="protein sequence ID" value="MBB6161713.1"/>
    <property type="molecule type" value="Genomic_DNA"/>
</dbReference>
<name>A0A7X0CZ88_9HYPH</name>
<protein>
    <submittedName>
        <fullName evidence="2">Glycosyltransferase involved in cell wall biosynthesis</fullName>
    </submittedName>
</protein>
<dbReference type="InterPro" id="IPR001173">
    <property type="entry name" value="Glyco_trans_2-like"/>
</dbReference>
<dbReference type="Proteomes" id="UP000547879">
    <property type="component" value="Unassembled WGS sequence"/>
</dbReference>
<dbReference type="RefSeq" id="WP_244654320.1">
    <property type="nucleotide sequence ID" value="NZ_BMHW01000001.1"/>
</dbReference>
<accession>A0A7X0CZ88</accession>
<dbReference type="PANTHER" id="PTHR43685:SF2">
    <property type="entry name" value="GLYCOSYLTRANSFERASE 2-LIKE DOMAIN-CONTAINING PROTEIN"/>
    <property type="match status" value="1"/>
</dbReference>
<dbReference type="InterPro" id="IPR050834">
    <property type="entry name" value="Glycosyltransf_2"/>
</dbReference>
<dbReference type="AlphaFoldDB" id="A0A7X0CZ88"/>
<dbReference type="SUPFAM" id="SSF53448">
    <property type="entry name" value="Nucleotide-diphospho-sugar transferases"/>
    <property type="match status" value="1"/>
</dbReference>
<proteinExistence type="predicted"/>
<keyword evidence="2" id="KW-0808">Transferase</keyword>
<dbReference type="Gene3D" id="3.90.550.10">
    <property type="entry name" value="Spore Coat Polysaccharide Biosynthesis Protein SpsA, Chain A"/>
    <property type="match status" value="1"/>
</dbReference>
<reference evidence="2 3" key="1">
    <citation type="submission" date="2020-08" db="EMBL/GenBank/DDBJ databases">
        <title>Genomic Encyclopedia of Type Strains, Phase IV (KMG-IV): sequencing the most valuable type-strain genomes for metagenomic binning, comparative biology and taxonomic classification.</title>
        <authorList>
            <person name="Goeker M."/>
        </authorList>
    </citation>
    <scope>NUCLEOTIDE SEQUENCE [LARGE SCALE GENOMIC DNA]</scope>
    <source>
        <strain evidence="2 3">DSM 100734</strain>
    </source>
</reference>
<dbReference type="CDD" id="cd00761">
    <property type="entry name" value="Glyco_tranf_GTA_type"/>
    <property type="match status" value="1"/>
</dbReference>
<dbReference type="Pfam" id="PF00535">
    <property type="entry name" value="Glycos_transf_2"/>
    <property type="match status" value="1"/>
</dbReference>
<comment type="caution">
    <text evidence="2">The sequence shown here is derived from an EMBL/GenBank/DDBJ whole genome shotgun (WGS) entry which is preliminary data.</text>
</comment>
<dbReference type="PANTHER" id="PTHR43685">
    <property type="entry name" value="GLYCOSYLTRANSFERASE"/>
    <property type="match status" value="1"/>
</dbReference>
<sequence>MSLGDEVAASRFIRVTVEGNRMTFEVVDISLIISSRNRAFGLDSCLQAISNAALQARDLKLEFIFVDNGSTDATSEVVAKWSETAPIKTTLIFESRPGLSHARNTGIENAQGRILAFTDDDCEVSPDYFTTIAALFADDTAPIMRGGRIDLGDERDLPITIKTDTEHAVLNIYNHPGGFIHGCNMAFPKALADKVGVFDVRFGAGATFRSGEDTDYIHRAFRAGFNVEYVPTLVVKHFHGRRSMDQVQRLFDGYSYGNGALYAKYMFVRDSNMRGMFRWDVRQALKEYFGGKNLDSALGLTYRNTVKQNFAGLWAYWRSGRAGQTS</sequence>
<gene>
    <name evidence="2" type="ORF">HNQ72_001510</name>
</gene>
<dbReference type="InterPro" id="IPR029044">
    <property type="entry name" value="Nucleotide-diphossugar_trans"/>
</dbReference>
<evidence type="ECO:0000313" key="3">
    <source>
        <dbReference type="Proteomes" id="UP000547879"/>
    </source>
</evidence>
<feature type="domain" description="Glycosyltransferase 2-like" evidence="1">
    <location>
        <begin position="30"/>
        <end position="194"/>
    </location>
</feature>